<dbReference type="PIRSF" id="PIRSF018266">
    <property type="entry name" value="FecR"/>
    <property type="match status" value="1"/>
</dbReference>
<organism evidence="4 5">
    <name type="scientific">Croceivirga thetidis</name>
    <dbReference type="NCBI Taxonomy" id="2721623"/>
    <lineage>
        <taxon>Bacteria</taxon>
        <taxon>Pseudomonadati</taxon>
        <taxon>Bacteroidota</taxon>
        <taxon>Flavobacteriia</taxon>
        <taxon>Flavobacteriales</taxon>
        <taxon>Flavobacteriaceae</taxon>
        <taxon>Croceivirga</taxon>
    </lineage>
</organism>
<evidence type="ECO:0000313" key="5">
    <source>
        <dbReference type="Proteomes" id="UP000718451"/>
    </source>
</evidence>
<protein>
    <submittedName>
        <fullName evidence="4">DUF4974 domain-containing protein</fullName>
    </submittedName>
</protein>
<dbReference type="InterPro" id="IPR032508">
    <property type="entry name" value="FecR_C"/>
</dbReference>
<feature type="domain" description="FecR protein" evidence="2">
    <location>
        <begin position="101"/>
        <end position="191"/>
    </location>
</feature>
<keyword evidence="5" id="KW-1185">Reference proteome</keyword>
<gene>
    <name evidence="4" type="ORF">HCU67_14605</name>
</gene>
<dbReference type="InterPro" id="IPR006860">
    <property type="entry name" value="FecR"/>
</dbReference>
<feature type="transmembrane region" description="Helical" evidence="1">
    <location>
        <begin position="77"/>
        <end position="95"/>
    </location>
</feature>
<accession>A0ABX1GU67</accession>
<dbReference type="Gene3D" id="2.60.120.1440">
    <property type="match status" value="1"/>
</dbReference>
<dbReference type="PANTHER" id="PTHR30273">
    <property type="entry name" value="PERIPLASMIC SIGNAL SENSOR AND SIGMA FACTOR ACTIVATOR FECR-RELATED"/>
    <property type="match status" value="1"/>
</dbReference>
<name>A0ABX1GU67_9FLAO</name>
<keyword evidence="1" id="KW-1133">Transmembrane helix</keyword>
<sequence length="305" mass="34398">MQENYLAKWLNNELSDEELATFKESTEYSSYKRIAETSKGILSPKFDSDRAWADISSKVLKTAEEPKVIAFRPYKNFLRVAAVLALLLTGSYFYLNTLDTTVKTQLAEQSEVLLPDNSEIFLNADSRVSFSERNWDDERNVSLNGEAFFKVAKGKKFTVSTDQGKVSVLGTQFNVENREGFFEVTCYEGLVGVTFNGTDRKLPAGSSFVVVNGEIKLFEEPKNGQPSWMMKESSFKSIPLKYVLAELERQFNIVVETKDVNTSQLFTGTFSNTNLKLALESISTPTQIRYNLGEEKVLFYAGDTP</sequence>
<dbReference type="Pfam" id="PF16344">
    <property type="entry name" value="FecR_C"/>
    <property type="match status" value="1"/>
</dbReference>
<evidence type="ECO:0000259" key="3">
    <source>
        <dbReference type="Pfam" id="PF16344"/>
    </source>
</evidence>
<comment type="caution">
    <text evidence="4">The sequence shown here is derived from an EMBL/GenBank/DDBJ whole genome shotgun (WGS) entry which is preliminary data.</text>
</comment>
<feature type="domain" description="Protein FecR C-terminal" evidence="3">
    <location>
        <begin position="234"/>
        <end position="297"/>
    </location>
</feature>
<keyword evidence="1" id="KW-0812">Transmembrane</keyword>
<dbReference type="EMBL" id="JAAWWL010000002">
    <property type="protein sequence ID" value="NKI33184.1"/>
    <property type="molecule type" value="Genomic_DNA"/>
</dbReference>
<proteinExistence type="predicted"/>
<dbReference type="Pfam" id="PF04773">
    <property type="entry name" value="FecR"/>
    <property type="match status" value="1"/>
</dbReference>
<evidence type="ECO:0000259" key="2">
    <source>
        <dbReference type="Pfam" id="PF04773"/>
    </source>
</evidence>
<dbReference type="PANTHER" id="PTHR30273:SF2">
    <property type="entry name" value="PROTEIN FECR"/>
    <property type="match status" value="1"/>
</dbReference>
<keyword evidence="1" id="KW-0472">Membrane</keyword>
<evidence type="ECO:0000313" key="4">
    <source>
        <dbReference type="EMBL" id="NKI33184.1"/>
    </source>
</evidence>
<dbReference type="Gene3D" id="3.55.50.30">
    <property type="match status" value="1"/>
</dbReference>
<reference evidence="4 5" key="1">
    <citation type="submission" date="2020-04" db="EMBL/GenBank/DDBJ databases">
        <authorList>
            <person name="Yoon J."/>
        </authorList>
    </citation>
    <scope>NUCLEOTIDE SEQUENCE [LARGE SCALE GENOMIC DNA]</scope>
    <source>
        <strain evidence="4 5">DJ-13</strain>
    </source>
</reference>
<evidence type="ECO:0000256" key="1">
    <source>
        <dbReference type="SAM" id="Phobius"/>
    </source>
</evidence>
<dbReference type="InterPro" id="IPR012373">
    <property type="entry name" value="Ferrdict_sens_TM"/>
</dbReference>
<dbReference type="Proteomes" id="UP000718451">
    <property type="component" value="Unassembled WGS sequence"/>
</dbReference>